<proteinExistence type="predicted"/>
<feature type="region of interest" description="Disordered" evidence="1">
    <location>
        <begin position="1"/>
        <end position="24"/>
    </location>
</feature>
<accession>A0A1N7RT16</accession>
<dbReference type="EMBL" id="CYGX02000014">
    <property type="protein sequence ID" value="SIT38247.1"/>
    <property type="molecule type" value="Genomic_DNA"/>
</dbReference>
<keyword evidence="3" id="KW-1185">Reference proteome</keyword>
<evidence type="ECO:0000313" key="2">
    <source>
        <dbReference type="EMBL" id="SIT38247.1"/>
    </source>
</evidence>
<organism evidence="2 3">
    <name type="scientific">Paraburkholderia ribeironis</name>
    <dbReference type="NCBI Taxonomy" id="1247936"/>
    <lineage>
        <taxon>Bacteria</taxon>
        <taxon>Pseudomonadati</taxon>
        <taxon>Pseudomonadota</taxon>
        <taxon>Betaproteobacteria</taxon>
        <taxon>Burkholderiales</taxon>
        <taxon>Burkholderiaceae</taxon>
        <taxon>Paraburkholderia</taxon>
    </lineage>
</organism>
<evidence type="ECO:0000256" key="1">
    <source>
        <dbReference type="SAM" id="MobiDB-lite"/>
    </source>
</evidence>
<dbReference type="Proteomes" id="UP000187012">
    <property type="component" value="Unassembled WGS sequence"/>
</dbReference>
<dbReference type="STRING" id="1247936.BN2475_140084"/>
<reference evidence="2 3" key="1">
    <citation type="submission" date="2016-12" db="EMBL/GenBank/DDBJ databases">
        <authorList>
            <person name="Song W.-J."/>
            <person name="Kurnit D.M."/>
        </authorList>
    </citation>
    <scope>NUCLEOTIDE SEQUENCE [LARGE SCALE GENOMIC DNA]</scope>
    <source>
        <strain evidence="2 3">STM7296</strain>
    </source>
</reference>
<protein>
    <submittedName>
        <fullName evidence="2">Uncharacterized protein</fullName>
    </submittedName>
</protein>
<gene>
    <name evidence="2" type="ORF">BN2475_140084</name>
</gene>
<dbReference type="AlphaFoldDB" id="A0A1N7RT16"/>
<evidence type="ECO:0000313" key="3">
    <source>
        <dbReference type="Proteomes" id="UP000187012"/>
    </source>
</evidence>
<sequence>MSLSRCRAGGHAGPVKRNGPRDDLAGIVSEPLNAASSVSNGYAVRMDLKRHVAIERRSVAYMEQLCT</sequence>
<name>A0A1N7RT16_9BURK</name>